<evidence type="ECO:0000256" key="6">
    <source>
        <dbReference type="SAM" id="SignalP"/>
    </source>
</evidence>
<dbReference type="InterPro" id="IPR041030">
    <property type="entry name" value="SHIRT"/>
</dbReference>
<keyword evidence="3 6" id="KW-0732">Signal</keyword>
<feature type="domain" description="MucBP" evidence="7">
    <location>
        <begin position="653"/>
        <end position="719"/>
    </location>
</feature>
<sequence length="1145" mass="127309">MKKNKKIISLLILMLMIVGVFATDKLSVFAEINDKDFDVNTDWRMSNDITTEFSVPDGVRAYSTGKAKVGNIGVTAKFVKQADRNDGASYLSGNGKHQADYAATSDMFYANPDPSTIPALAINAQASNGVGGKLNTYQKANYSGRAEVGTVTLTFDKTVTDPVLDLSGLGGYVNAFGDFQYSNGTGAVLGRGSFNSTDIELITDGVSFEKGASNSNLEVTNNTIKVKNRNTFTHAKLTQGEHIQNNGYPSPKLVPAGTGSVILKGTFKEVSLKLYHNATPYSAFPTDKYGTSRVFFTNNNNSQYGDGINGLNVINTEKIQIGNKTYNNLTNWDKFRISLRLLKPSSIGDRVWLDEDANGIQDAGEKGVEGVTVKLLDKDGSPAKDFNGNLVQDQVTDANGNYKFENLPAGEYVVQVVTKDGQTLTTKGQGAADKDSDLDPKTGKTDVIKLEANENITNVDAGIVPAKEYKVDYEFQPSKAEGTPSELPQGVKDQLPKTVENLADGKSVPSPKEFTPVKDEVNKGTWTFEAWDKETAKINGADEHVTGTWVFTKDEEPQPKEYKVTHEFKSGTAGKDLPDEVKALLPKDQTGKVDGNTVVPTEPEQKEVTTSEGTWTFKGYDRSNATIDGADEHFVGKWEFTPKEDPKPETGSVYVKYVTEDGKELEPESGVLVNAEVGTKYTTEEKTFDGYEFVRMDEKSDPANGEVKKDDQHVIYVYKPVEQKQYKVDYEFQPSKAEGTPSELPQGVKDQLPKTVENLADGKSVPSPKEFTPVKDEVNKGTWTFEAWDKETAKINGADEHVTGTWVFTKDEEPQPKEYKVTHEFKSGTAGKDLPEEVKALLPKDQTGKVDGNTVVPTEPEQKEVTTSEGTWTFKGYDRSNATIDGADEHFVGKWEFTPKEDPKPETGSVYVKYVTEDGKELEPESGVLVNAEVGTKYTTEEKTFDGYEFVRMDEKSDPANGEVKKDDQHVIYVYKPVEQKQYKVDYEFQPSKAEGTPSELPQGVKDQLPKTVENLADGKSVPSPKEFTPVKDEVNKGTWTFEAWDKETAKINGADEHVTGTWVFTKDEEPQPKRIQSNSRIQIRNSWKRLTRRSKSIIAKRPNRKSRWQHSRTNRTRTKRGNNIRRNMDIQRLRQIKCNNRWSR</sequence>
<dbReference type="Pfam" id="PF17210">
    <property type="entry name" value="SdrD_B"/>
    <property type="match status" value="1"/>
</dbReference>
<evidence type="ECO:0000256" key="5">
    <source>
        <dbReference type="SAM" id="MobiDB-lite"/>
    </source>
</evidence>
<feature type="domain" description="SD-repeat containing protein B" evidence="8">
    <location>
        <begin position="346"/>
        <end position="463"/>
    </location>
</feature>
<evidence type="ECO:0000259" key="8">
    <source>
        <dbReference type="Pfam" id="PF17210"/>
    </source>
</evidence>
<evidence type="ECO:0000256" key="3">
    <source>
        <dbReference type="ARBA" id="ARBA00022729"/>
    </source>
</evidence>
<dbReference type="SUPFAM" id="SSF117074">
    <property type="entry name" value="Hypothetical protein PA1324"/>
    <property type="match status" value="1"/>
</dbReference>
<feature type="region of interest" description="Disordered" evidence="5">
    <location>
        <begin position="1099"/>
        <end position="1126"/>
    </location>
</feature>
<evidence type="ECO:0000313" key="10">
    <source>
        <dbReference type="EMBL" id="SPY47844.1"/>
    </source>
</evidence>
<feature type="region of interest" description="Disordered" evidence="5">
    <location>
        <begin position="844"/>
        <end position="868"/>
    </location>
</feature>
<feature type="domain" description="SHIRT" evidence="9">
    <location>
        <begin position="560"/>
        <end position="641"/>
    </location>
</feature>
<comment type="subcellular location">
    <subcellularLocation>
        <location evidence="1">Secreted</location>
    </subcellularLocation>
</comment>
<feature type="domain" description="MucBP" evidence="7">
    <location>
        <begin position="910"/>
        <end position="976"/>
    </location>
</feature>
<dbReference type="Gene3D" id="2.60.40.10">
    <property type="entry name" value="Immunoglobulins"/>
    <property type="match status" value="1"/>
</dbReference>
<keyword evidence="4" id="KW-0677">Repeat</keyword>
<dbReference type="GO" id="GO:0005576">
    <property type="term" value="C:extracellular region"/>
    <property type="evidence" value="ECO:0007669"/>
    <property type="project" value="UniProtKB-SubCell"/>
</dbReference>
<keyword evidence="2" id="KW-0964">Secreted</keyword>
<feature type="chain" id="PRO_5039018673" evidence="6">
    <location>
        <begin position="23"/>
        <end position="1145"/>
    </location>
</feature>
<gene>
    <name evidence="10" type="primary">sdrD_2</name>
    <name evidence="10" type="ORF">NCTC13076_01172</name>
</gene>
<dbReference type="InterPro" id="IPR013783">
    <property type="entry name" value="Ig-like_fold"/>
</dbReference>
<organism evidence="10 11">
    <name type="scientific">Peptoniphilus harei</name>
    <dbReference type="NCBI Taxonomy" id="54005"/>
    <lineage>
        <taxon>Bacteria</taxon>
        <taxon>Bacillati</taxon>
        <taxon>Bacillota</taxon>
        <taxon>Tissierellia</taxon>
        <taxon>Tissierellales</taxon>
        <taxon>Peptoniphilaceae</taxon>
        <taxon>Peptoniphilus</taxon>
    </lineage>
</organism>
<evidence type="ECO:0000259" key="9">
    <source>
        <dbReference type="Pfam" id="PF18655"/>
    </source>
</evidence>
<protein>
    <submittedName>
        <fullName evidence="10">Serine-aspartate repeat-containing protein D</fullName>
    </submittedName>
</protein>
<feature type="compositionally biased region" description="Basic residues" evidence="5">
    <location>
        <begin position="1102"/>
        <end position="1124"/>
    </location>
</feature>
<dbReference type="InterPro" id="IPR033764">
    <property type="entry name" value="Sdr_B"/>
</dbReference>
<name>A0A2X1Y3V4_9FIRM</name>
<evidence type="ECO:0000259" key="7">
    <source>
        <dbReference type="Pfam" id="PF06458"/>
    </source>
</evidence>
<dbReference type="Proteomes" id="UP000250070">
    <property type="component" value="Unassembled WGS sequence"/>
</dbReference>
<feature type="domain" description="SHIRT" evidence="9">
    <location>
        <begin position="724"/>
        <end position="809"/>
    </location>
</feature>
<dbReference type="AlphaFoldDB" id="A0A2X1Y3V4"/>
<evidence type="ECO:0000313" key="11">
    <source>
        <dbReference type="Proteomes" id="UP000250070"/>
    </source>
</evidence>
<evidence type="ECO:0000256" key="2">
    <source>
        <dbReference type="ARBA" id="ARBA00022525"/>
    </source>
</evidence>
<dbReference type="OrthoDB" id="1701298at2"/>
<dbReference type="Gene3D" id="3.10.20.320">
    <property type="entry name" value="Putative peptidoglycan bound protein (lpxtg motif)"/>
    <property type="match status" value="2"/>
</dbReference>
<feature type="domain" description="SHIRT" evidence="9">
    <location>
        <begin position="817"/>
        <end position="898"/>
    </location>
</feature>
<dbReference type="Pfam" id="PF06458">
    <property type="entry name" value="MucBP"/>
    <property type="match status" value="2"/>
</dbReference>
<feature type="signal peptide" evidence="6">
    <location>
        <begin position="1"/>
        <end position="22"/>
    </location>
</feature>
<dbReference type="Pfam" id="PF18655">
    <property type="entry name" value="SHIRT"/>
    <property type="match status" value="5"/>
</dbReference>
<feature type="domain" description="SHIRT" evidence="9">
    <location>
        <begin position="981"/>
        <end position="1066"/>
    </location>
</feature>
<reference evidence="10 11" key="1">
    <citation type="submission" date="2018-06" db="EMBL/GenBank/DDBJ databases">
        <authorList>
            <consortium name="Pathogen Informatics"/>
            <person name="Doyle S."/>
        </authorList>
    </citation>
    <scope>NUCLEOTIDE SEQUENCE [LARGE SCALE GENOMIC DNA]</scope>
    <source>
        <strain evidence="10 11">NCTC13076</strain>
    </source>
</reference>
<evidence type="ECO:0000256" key="1">
    <source>
        <dbReference type="ARBA" id="ARBA00004613"/>
    </source>
</evidence>
<feature type="domain" description="SHIRT" evidence="9">
    <location>
        <begin position="467"/>
        <end position="552"/>
    </location>
</feature>
<evidence type="ECO:0000256" key="4">
    <source>
        <dbReference type="ARBA" id="ARBA00022737"/>
    </source>
</evidence>
<dbReference type="EMBL" id="UATM01000032">
    <property type="protein sequence ID" value="SPY47844.1"/>
    <property type="molecule type" value="Genomic_DNA"/>
</dbReference>
<accession>A0A2X1Y3V4</accession>
<dbReference type="InterPro" id="IPR009459">
    <property type="entry name" value="MucBP_dom"/>
</dbReference>
<proteinExistence type="predicted"/>